<dbReference type="GO" id="GO:0019634">
    <property type="term" value="P:organic phosphonate metabolic process"/>
    <property type="evidence" value="ECO:0007669"/>
    <property type="project" value="InterPro"/>
</dbReference>
<name>A0A379Z9D3_9GAMM</name>
<dbReference type="InterPro" id="IPR008772">
    <property type="entry name" value="Phosphonate_metab_PhnH"/>
</dbReference>
<dbReference type="InterPro" id="IPR038058">
    <property type="entry name" value="PhnH-like_sp"/>
</dbReference>
<organism evidence="1 2">
    <name type="scientific">Serratia quinivorans</name>
    <dbReference type="NCBI Taxonomy" id="137545"/>
    <lineage>
        <taxon>Bacteria</taxon>
        <taxon>Pseudomonadati</taxon>
        <taxon>Pseudomonadota</taxon>
        <taxon>Gammaproteobacteria</taxon>
        <taxon>Enterobacterales</taxon>
        <taxon>Yersiniaceae</taxon>
        <taxon>Serratia</taxon>
    </lineage>
</organism>
<dbReference type="GO" id="GO:0016829">
    <property type="term" value="F:lyase activity"/>
    <property type="evidence" value="ECO:0007669"/>
    <property type="project" value="UniProtKB-KW"/>
</dbReference>
<dbReference type="SUPFAM" id="SSF159709">
    <property type="entry name" value="PhnH-like"/>
    <property type="match status" value="1"/>
</dbReference>
<dbReference type="RefSeq" id="WP_115183382.1">
    <property type="nucleotide sequence ID" value="NZ_CAMKUF010000004.1"/>
</dbReference>
<evidence type="ECO:0000313" key="1">
    <source>
        <dbReference type="EMBL" id="SUI57733.1"/>
    </source>
</evidence>
<accession>A0A379Z9D3</accession>
<keyword evidence="1" id="KW-0456">Lyase</keyword>
<evidence type="ECO:0000313" key="2">
    <source>
        <dbReference type="Proteomes" id="UP000255529"/>
    </source>
</evidence>
<dbReference type="EMBL" id="UGYN01000002">
    <property type="protein sequence ID" value="SUI57733.1"/>
    <property type="molecule type" value="Genomic_DNA"/>
</dbReference>
<reference evidence="1 2" key="1">
    <citation type="submission" date="2018-06" db="EMBL/GenBank/DDBJ databases">
        <authorList>
            <consortium name="Pathogen Informatics"/>
            <person name="Doyle S."/>
        </authorList>
    </citation>
    <scope>NUCLEOTIDE SEQUENCE [LARGE SCALE GENOMIC DNA]</scope>
    <source>
        <strain evidence="1 2">NCTC11544</strain>
    </source>
</reference>
<proteinExistence type="predicted"/>
<dbReference type="NCBIfam" id="TIGR03292">
    <property type="entry name" value="PhnH_redo"/>
    <property type="match status" value="1"/>
</dbReference>
<dbReference type="AlphaFoldDB" id="A0A379Z9D3"/>
<dbReference type="Pfam" id="PF05845">
    <property type="entry name" value="PhnH"/>
    <property type="match status" value="1"/>
</dbReference>
<dbReference type="Proteomes" id="UP000255529">
    <property type="component" value="Unassembled WGS sequence"/>
</dbReference>
<gene>
    <name evidence="1" type="primary">phnH</name>
    <name evidence="1" type="ORF">NCTC11544_01831</name>
</gene>
<protein>
    <submittedName>
        <fullName evidence="1">Carbon-phosphorus lyase complex subunit</fullName>
    </submittedName>
</protein>
<dbReference type="Gene3D" id="3.40.50.11310">
    <property type="entry name" value="Bacterial phosphonate metabolism protein PhnH"/>
    <property type="match status" value="1"/>
</dbReference>
<dbReference type="PIRSF" id="PIRSF020680">
    <property type="entry name" value="PhnH"/>
    <property type="match status" value="1"/>
</dbReference>
<sequence length="193" mass="20885">MSLLTGFAQPIEQSQQAFRLILKALSEPGYIVTLPASPAWGALNAASTAALLTLADQETPIQLCLALESEQVLTNIRFHSGAPLANNSEEVCFALFDAQLQATDLQALPHGSEISPEFSATVVVQIDSLEQGTALRLTGPGIEHQRVISPSLPQALLDYLINRPQRFPLGLDFLLTYGERLLALPRTTHVEVC</sequence>